<gene>
    <name evidence="6" type="primary">cysB</name>
    <name evidence="6" type="ORF">EVA68_05660</name>
</gene>
<evidence type="ECO:0000256" key="1">
    <source>
        <dbReference type="ARBA" id="ARBA00009437"/>
    </source>
</evidence>
<evidence type="ECO:0000256" key="3">
    <source>
        <dbReference type="ARBA" id="ARBA00023125"/>
    </source>
</evidence>
<reference evidence="6 7" key="1">
    <citation type="submission" date="2019-02" db="EMBL/GenBank/DDBJ databases">
        <title>Prokaryotic population dynamics and viral predation in marine succession experiment using metagenomics: the confinement effect.</title>
        <authorList>
            <person name="Haro-Moreno J.M."/>
            <person name="Rodriguez-Valera F."/>
            <person name="Lopez-Perez M."/>
        </authorList>
    </citation>
    <scope>NUCLEOTIDE SEQUENCE [LARGE SCALE GENOMIC DNA]</scope>
    <source>
        <strain evidence="6">MED-G157</strain>
    </source>
</reference>
<dbReference type="SUPFAM" id="SSF46785">
    <property type="entry name" value="Winged helix' DNA-binding domain"/>
    <property type="match status" value="1"/>
</dbReference>
<dbReference type="SUPFAM" id="SSF53850">
    <property type="entry name" value="Periplasmic binding protein-like II"/>
    <property type="match status" value="1"/>
</dbReference>
<evidence type="ECO:0000259" key="5">
    <source>
        <dbReference type="PROSITE" id="PS50931"/>
    </source>
</evidence>
<dbReference type="NCBIfam" id="NF009327">
    <property type="entry name" value="PRK12684.1"/>
    <property type="match status" value="1"/>
</dbReference>
<dbReference type="Proteomes" id="UP000316199">
    <property type="component" value="Unassembled WGS sequence"/>
</dbReference>
<dbReference type="NCBIfam" id="NF009326">
    <property type="entry name" value="PRK12681.1"/>
    <property type="match status" value="1"/>
</dbReference>
<protein>
    <submittedName>
        <fullName evidence="6">HTH-type transcriptional regulator CysB</fullName>
    </submittedName>
</protein>
<dbReference type="PANTHER" id="PTHR30126">
    <property type="entry name" value="HTH-TYPE TRANSCRIPTIONAL REGULATOR"/>
    <property type="match status" value="1"/>
</dbReference>
<dbReference type="Gene3D" id="3.40.190.10">
    <property type="entry name" value="Periplasmic binding protein-like II"/>
    <property type="match status" value="2"/>
</dbReference>
<dbReference type="FunFam" id="1.10.10.10:FF:000021">
    <property type="entry name" value="HTH-type transcriptional regulator CysB"/>
    <property type="match status" value="1"/>
</dbReference>
<name>A0A520S0D5_9GAMM</name>
<dbReference type="CDD" id="cd08413">
    <property type="entry name" value="PBP2_CysB_like"/>
    <property type="match status" value="1"/>
</dbReference>
<comment type="similarity">
    <text evidence="1">Belongs to the LysR transcriptional regulatory family.</text>
</comment>
<sequence>MKLQQLTYIWEVARHGLNVSATAKSLFTSQPGISKQIRLLEDELGVEIFSRNGKHLSRVTPAGETIIKRAGDILSKVDSIKQVAQEFSSETTGVLSIATTHTQARYALPMVITEFIQRYPDVSLNMYQGTPLQIAEMAANSEVDFAIATEGLNLFGDLVMLPCYDWNRCIIVPQGHPLTQLEKPTLKTVADYPIVTYVFGFTGRSKLDEAFSNHNLKPKVVFTATDADVIKTYVRLGTGIGIIARMAYDEVHDADLVAIDASHLFQPSTAMIGSCRGTFLRRYMYDFIHLFAPHLNREAVEQAFKLTNGREVQELFAGLQLPLR</sequence>
<dbReference type="GO" id="GO:0019344">
    <property type="term" value="P:cysteine biosynthetic process"/>
    <property type="evidence" value="ECO:0007669"/>
    <property type="project" value="TreeGrafter"/>
</dbReference>
<evidence type="ECO:0000313" key="6">
    <source>
        <dbReference type="EMBL" id="RZO75932.1"/>
    </source>
</evidence>
<dbReference type="PROSITE" id="PS50931">
    <property type="entry name" value="HTH_LYSR"/>
    <property type="match status" value="1"/>
</dbReference>
<organism evidence="6 7">
    <name type="scientific">OM182 bacterium</name>
    <dbReference type="NCBI Taxonomy" id="2510334"/>
    <lineage>
        <taxon>Bacteria</taxon>
        <taxon>Pseudomonadati</taxon>
        <taxon>Pseudomonadota</taxon>
        <taxon>Gammaproteobacteria</taxon>
        <taxon>OMG group</taxon>
        <taxon>OM182 clade</taxon>
    </lineage>
</organism>
<feature type="domain" description="HTH lysR-type" evidence="5">
    <location>
        <begin position="1"/>
        <end position="59"/>
    </location>
</feature>
<dbReference type="InterPro" id="IPR036388">
    <property type="entry name" value="WH-like_DNA-bd_sf"/>
</dbReference>
<dbReference type="Pfam" id="PF03466">
    <property type="entry name" value="LysR_substrate"/>
    <property type="match status" value="1"/>
</dbReference>
<keyword evidence="4" id="KW-0804">Transcription</keyword>
<dbReference type="GO" id="GO:0000976">
    <property type="term" value="F:transcription cis-regulatory region binding"/>
    <property type="evidence" value="ECO:0007669"/>
    <property type="project" value="TreeGrafter"/>
</dbReference>
<comment type="caution">
    <text evidence="6">The sequence shown here is derived from an EMBL/GenBank/DDBJ whole genome shotgun (WGS) entry which is preliminary data.</text>
</comment>
<evidence type="ECO:0000313" key="7">
    <source>
        <dbReference type="Proteomes" id="UP000316199"/>
    </source>
</evidence>
<dbReference type="Pfam" id="PF00126">
    <property type="entry name" value="HTH_1"/>
    <property type="match status" value="1"/>
</dbReference>
<dbReference type="InterPro" id="IPR005119">
    <property type="entry name" value="LysR_subst-bd"/>
</dbReference>
<dbReference type="InterPro" id="IPR037423">
    <property type="entry name" value="CysB_PBP2"/>
</dbReference>
<dbReference type="AlphaFoldDB" id="A0A520S0D5"/>
<dbReference type="EMBL" id="SHAG01000021">
    <property type="protein sequence ID" value="RZO75932.1"/>
    <property type="molecule type" value="Genomic_DNA"/>
</dbReference>
<evidence type="ECO:0000256" key="2">
    <source>
        <dbReference type="ARBA" id="ARBA00023015"/>
    </source>
</evidence>
<evidence type="ECO:0000256" key="4">
    <source>
        <dbReference type="ARBA" id="ARBA00023163"/>
    </source>
</evidence>
<dbReference type="Gene3D" id="1.10.10.10">
    <property type="entry name" value="Winged helix-like DNA-binding domain superfamily/Winged helix DNA-binding domain"/>
    <property type="match status" value="1"/>
</dbReference>
<dbReference type="PANTHER" id="PTHR30126:SF6">
    <property type="entry name" value="HTH-TYPE TRANSCRIPTIONAL REGULATOR CYSB-RELATED"/>
    <property type="match status" value="1"/>
</dbReference>
<dbReference type="GO" id="GO:0003700">
    <property type="term" value="F:DNA-binding transcription factor activity"/>
    <property type="evidence" value="ECO:0007669"/>
    <property type="project" value="InterPro"/>
</dbReference>
<keyword evidence="2" id="KW-0805">Transcription regulation</keyword>
<proteinExistence type="inferred from homology"/>
<dbReference type="PRINTS" id="PR00039">
    <property type="entry name" value="HTHLYSR"/>
</dbReference>
<dbReference type="InterPro" id="IPR000847">
    <property type="entry name" value="LysR_HTH_N"/>
</dbReference>
<dbReference type="InterPro" id="IPR036390">
    <property type="entry name" value="WH_DNA-bd_sf"/>
</dbReference>
<accession>A0A520S0D5</accession>
<keyword evidence="3" id="KW-0238">DNA-binding</keyword>